<name>A0A212RAN3_RHOAC</name>
<reference evidence="2" key="1">
    <citation type="submission" date="2017-06" db="EMBL/GenBank/DDBJ databases">
        <authorList>
            <person name="Varghese N."/>
            <person name="Submissions S."/>
        </authorList>
    </citation>
    <scope>NUCLEOTIDE SEQUENCE [LARGE SCALE GENOMIC DNA]</scope>
    <source>
        <strain evidence="2">DSM 137</strain>
    </source>
</reference>
<organism evidence="1 2">
    <name type="scientific">Rhodoblastus acidophilus</name>
    <name type="common">Rhodopseudomonas acidophila</name>
    <dbReference type="NCBI Taxonomy" id="1074"/>
    <lineage>
        <taxon>Bacteria</taxon>
        <taxon>Pseudomonadati</taxon>
        <taxon>Pseudomonadota</taxon>
        <taxon>Alphaproteobacteria</taxon>
        <taxon>Hyphomicrobiales</taxon>
        <taxon>Rhodoblastaceae</taxon>
        <taxon>Rhodoblastus</taxon>
    </lineage>
</organism>
<dbReference type="Proteomes" id="UP000198418">
    <property type="component" value="Unassembled WGS sequence"/>
</dbReference>
<sequence length="86" mass="9517">MHAPTMTAQEIADLLHMNFRTFQNKLPKLRAEGFPSHLPGTRVWSRRLVTAWLDQRDPAADAPPADFDPVAAARAELEARIGGRAA</sequence>
<accession>A0A212RAN3</accession>
<evidence type="ECO:0000313" key="2">
    <source>
        <dbReference type="Proteomes" id="UP000198418"/>
    </source>
</evidence>
<proteinExistence type="predicted"/>
<evidence type="ECO:0000313" key="1">
    <source>
        <dbReference type="EMBL" id="SNB69286.1"/>
    </source>
</evidence>
<protein>
    <recommendedName>
        <fullName evidence="3">Helix-turn-helix domain-containing protein</fullName>
    </recommendedName>
</protein>
<evidence type="ECO:0008006" key="3">
    <source>
        <dbReference type="Google" id="ProtNLM"/>
    </source>
</evidence>
<keyword evidence="2" id="KW-1185">Reference proteome</keyword>
<gene>
    <name evidence="1" type="ORF">SAMN06265338_103193</name>
</gene>
<dbReference type="AlphaFoldDB" id="A0A212RAN3"/>
<dbReference type="EMBL" id="FYDG01000003">
    <property type="protein sequence ID" value="SNB69286.1"/>
    <property type="molecule type" value="Genomic_DNA"/>
</dbReference>